<feature type="region of interest" description="Disordered" evidence="1">
    <location>
        <begin position="1064"/>
        <end position="1109"/>
    </location>
</feature>
<dbReference type="GO" id="GO:0006402">
    <property type="term" value="P:mRNA catabolic process"/>
    <property type="evidence" value="ECO:0007669"/>
    <property type="project" value="TreeGrafter"/>
</dbReference>
<gene>
    <name evidence="3" type="primary">HELZ2_1</name>
    <name evidence="3" type="ORF">OS493_021534</name>
</gene>
<dbReference type="Pfam" id="PF25049">
    <property type="entry name" value="OB_HELZ2"/>
    <property type="match status" value="1"/>
</dbReference>
<dbReference type="PANTHER" id="PTHR23355:SF9">
    <property type="entry name" value="DIS3-LIKE EXONUCLEASE 2"/>
    <property type="match status" value="1"/>
</dbReference>
<dbReference type="InterPro" id="IPR041677">
    <property type="entry name" value="DNA2/NAM7_AAA_11"/>
</dbReference>
<reference evidence="3" key="1">
    <citation type="submission" date="2023-01" db="EMBL/GenBank/DDBJ databases">
        <title>Genome assembly of the deep-sea coral Lophelia pertusa.</title>
        <authorList>
            <person name="Herrera S."/>
            <person name="Cordes E."/>
        </authorList>
    </citation>
    <scope>NUCLEOTIDE SEQUENCE</scope>
    <source>
        <strain evidence="3">USNM1676648</strain>
        <tissue evidence="3">Polyp</tissue>
    </source>
</reference>
<dbReference type="EMBL" id="MU827315">
    <property type="protein sequence ID" value="KAJ7358758.1"/>
    <property type="molecule type" value="Genomic_DNA"/>
</dbReference>
<dbReference type="InterPro" id="IPR047187">
    <property type="entry name" value="SF1_C_Upf1"/>
</dbReference>
<feature type="domain" description="RNB" evidence="2">
    <location>
        <begin position="1354"/>
        <end position="1696"/>
    </location>
</feature>
<evidence type="ECO:0000313" key="4">
    <source>
        <dbReference type="Proteomes" id="UP001163046"/>
    </source>
</evidence>
<dbReference type="GO" id="GO:0004386">
    <property type="term" value="F:helicase activity"/>
    <property type="evidence" value="ECO:0007669"/>
    <property type="project" value="UniProtKB-KW"/>
</dbReference>
<evidence type="ECO:0000256" key="1">
    <source>
        <dbReference type="SAM" id="MobiDB-lite"/>
    </source>
</evidence>
<dbReference type="GO" id="GO:0000932">
    <property type="term" value="C:P-body"/>
    <property type="evidence" value="ECO:0007669"/>
    <property type="project" value="TreeGrafter"/>
</dbReference>
<dbReference type="CDD" id="cd18808">
    <property type="entry name" value="SF1_C_Upf1"/>
    <property type="match status" value="1"/>
</dbReference>
<dbReference type="InterPro" id="IPR056787">
    <property type="entry name" value="OB_HELZ2"/>
</dbReference>
<dbReference type="InterPro" id="IPR001900">
    <property type="entry name" value="RNase_II/R"/>
</dbReference>
<feature type="compositionally biased region" description="Acidic residues" evidence="1">
    <location>
        <begin position="1024"/>
        <end position="1042"/>
    </location>
</feature>
<dbReference type="GO" id="GO:0000175">
    <property type="term" value="F:3'-5'-RNA exonuclease activity"/>
    <property type="evidence" value="ECO:0007669"/>
    <property type="project" value="TreeGrafter"/>
</dbReference>
<evidence type="ECO:0000313" key="3">
    <source>
        <dbReference type="EMBL" id="KAJ7358758.1"/>
    </source>
</evidence>
<feature type="compositionally biased region" description="Low complexity" evidence="1">
    <location>
        <begin position="1090"/>
        <end position="1100"/>
    </location>
</feature>
<dbReference type="InterPro" id="IPR012340">
    <property type="entry name" value="NA-bd_OB-fold"/>
</dbReference>
<dbReference type="PANTHER" id="PTHR23355">
    <property type="entry name" value="RIBONUCLEASE"/>
    <property type="match status" value="1"/>
</dbReference>
<keyword evidence="3" id="KW-0378">Hydrolase</keyword>
<dbReference type="InterPro" id="IPR027417">
    <property type="entry name" value="P-loop_NTPase"/>
</dbReference>
<dbReference type="InterPro" id="IPR050180">
    <property type="entry name" value="RNR_Ribonuclease"/>
</dbReference>
<dbReference type="Pfam" id="PF13087">
    <property type="entry name" value="AAA_12"/>
    <property type="match status" value="1"/>
</dbReference>
<dbReference type="SUPFAM" id="SSF52540">
    <property type="entry name" value="P-loop containing nucleoside triphosphate hydrolases"/>
    <property type="match status" value="1"/>
</dbReference>
<protein>
    <submittedName>
        <fullName evidence="3">Helicase</fullName>
    </submittedName>
</protein>
<dbReference type="SUPFAM" id="SSF50249">
    <property type="entry name" value="Nucleic acid-binding proteins"/>
    <property type="match status" value="2"/>
</dbReference>
<name>A0A9W9YMT5_9CNID</name>
<sequence>MYFQQNSRPTMSTAASLLQEIERRREHGYPQSNLMVESRVSRWCKLRRVFTLDPYLPEYSIVQPFVFRQLEVVVAPELSLLHTIHYPVICEDDSELSWLSKYQLVPFDPDNIQVYRESEFCLPPNLGIALEFGHFDHLEEHMSCERYRQRLHMLLHIEEFERRRQMTRLTIHCTDVLHCAQQCASDPSQVTLVLPVAEDLMDDASLLISRGGRALVRVQPHGVPKPVLYEVVVESLKKNRVLLRASSELQKVLSSKRALPASVCFRFVDTYQQMHWAVENISLDIVFPTVPEGVSEQWSNQSCNQPLNNSQTYALKEMLSPHPGPPLLILGPFGTGKTRTIAEAIKELISIQLSSSADYRILLCTHSNSAADHYIKNYLHPFLTESKIPPSRFKPVRICWENRFVSTVSDVVLQYCLLDLNTGKFAIPSRETLRNHRVVVTTLVTAASLAKLGLPPRFFTHIFIDEAAQAMEAEAIIPLCLAGHNSQLVLAGDHLQLSPPIMSSVSQRLGLGRSLLVRLSELYPSKSKWKVLLLQNYRAYDDIVDVPSHLFYHDTLIANLKRPANLPYSVIFYGVHGQEEIADDPPSFLNRGEAAEVADRVEELIKNWPAQVWGDANPARICVLAPYPSQVREIRRLLRSKFLGGVQVEGVNNVQGLEFDILFISTVRTYNFTTTNVTSQKNLGFLSDCKLLNTAITRARYRLVVIGDPEALCSLGECRVCWKTILSKCNSNGTFHYRLPFDTVTKMTKDAKNDRENNMLQIRGGGSPSSSVVNATPEVLGPVFPRQPLPGHQANFPLLPVGPIHGNNGLFAGRPTIFVGTPGSFGTPGQPVPFPMHSVPFIPNPLQQNPLNGFIPQLTLPQRMGIQYPLAQPCNWAIGQPLVQNSKPVGAFTPKQEPQNLTSTPQSAATLVPPNLTPPDGSLKALVSSLGSSLTGRKEMITKEKDLLDKVKASLPAHHIRRLGTNLQRQISVAEKETTLLQCRIDLHSVLSSLVAGDESANSHSGGAGGDVSERPSAHLNPCDSEEGIYGEDDYEDSDTEEWFSAREKDPIVQDYIKAFETLTSRSDHDSEESVISPETRATDNCSPVSTETETASTSTGDGQEVSPLQGWILQPSKSTVYIEKYSINEEHLGTEETQSKLTTGELVTCCLQIDNFSDGNTATAKVCDPESPDIRIKSRIDINRAFHGDTVAVEVIDNKRQGSGYPQGKVRAILKENHPRKVVCRLDSQDKNMMTPINRSNSKFVILQSRDHQGQTGVAVFAMRDGRINFTSFVTETEGKLFLVQVMKWGASYRYPLGFVVHYFTEGGDPHLSIPILLAEHGVHRRHSKKIQNEAKKDFPAGWKIPEAERSKRKLFDDVFSIDPVSCVEVDDALSVSWETDGTYKVGVHIADVTFFVAEKSNLDKVALSHGSSVYGSTKVPYHNPMLPSHVSTKLCSLLPDEEKLAISIIFHLNEDGMEVEAPEIHRSVVKSCCKLTFDQCQDILEGEKPDNVPEGVQKGIGILGQLSFNMWARRVRQGYVSLETDVIKSGMLSSQKIVEEFMLRCNRTVAERLLQSPLAKMLVPLRRQLPPKTHLLRDLHDSCIDQGMEPSQFFTLQCLRKPSCDEPHQDCGDCVNIDLKTWETISAALDEKDLGKVTMSILNHDSKSGVGKVLSRLASVQERSGYVVSSTLPSDMQRHFSLNVASYTHFYVSHPPLHGHCCSSHLSGCSRKRGNALYRRTGAEHL</sequence>
<proteinExistence type="predicted"/>
<comment type="caution">
    <text evidence="3">The sequence shown here is derived from an EMBL/GenBank/DDBJ whole genome shotgun (WGS) entry which is preliminary data.</text>
</comment>
<dbReference type="Pfam" id="PF00773">
    <property type="entry name" value="RNB"/>
    <property type="match status" value="1"/>
</dbReference>
<dbReference type="SMART" id="SM00955">
    <property type="entry name" value="RNB"/>
    <property type="match status" value="1"/>
</dbReference>
<dbReference type="InterPro" id="IPR041679">
    <property type="entry name" value="DNA2/NAM7-like_C"/>
</dbReference>
<dbReference type="Pfam" id="PF13086">
    <property type="entry name" value="AAA_11"/>
    <property type="match status" value="2"/>
</dbReference>
<evidence type="ECO:0000259" key="2">
    <source>
        <dbReference type="SMART" id="SM00955"/>
    </source>
</evidence>
<keyword evidence="3" id="KW-0067">ATP-binding</keyword>
<keyword evidence="3" id="KW-0547">Nucleotide-binding</keyword>
<accession>A0A9W9YMT5</accession>
<keyword evidence="3" id="KW-0347">Helicase</keyword>
<dbReference type="Gene3D" id="3.40.50.300">
    <property type="entry name" value="P-loop containing nucleotide triphosphate hydrolases"/>
    <property type="match status" value="2"/>
</dbReference>
<feature type="region of interest" description="Disordered" evidence="1">
    <location>
        <begin position="998"/>
        <end position="1047"/>
    </location>
</feature>
<organism evidence="3 4">
    <name type="scientific">Desmophyllum pertusum</name>
    <dbReference type="NCBI Taxonomy" id="174260"/>
    <lineage>
        <taxon>Eukaryota</taxon>
        <taxon>Metazoa</taxon>
        <taxon>Cnidaria</taxon>
        <taxon>Anthozoa</taxon>
        <taxon>Hexacorallia</taxon>
        <taxon>Scleractinia</taxon>
        <taxon>Caryophylliina</taxon>
        <taxon>Caryophylliidae</taxon>
        <taxon>Desmophyllum</taxon>
    </lineage>
</organism>
<dbReference type="OrthoDB" id="5956173at2759"/>
<keyword evidence="4" id="KW-1185">Reference proteome</keyword>
<dbReference type="Gene3D" id="2.40.50.690">
    <property type="match status" value="1"/>
</dbReference>
<dbReference type="GO" id="GO:0003723">
    <property type="term" value="F:RNA binding"/>
    <property type="evidence" value="ECO:0007669"/>
    <property type="project" value="InterPro"/>
</dbReference>
<dbReference type="Proteomes" id="UP001163046">
    <property type="component" value="Unassembled WGS sequence"/>
</dbReference>